<comment type="caution">
    <text evidence="2">The sequence shown here is derived from an EMBL/GenBank/DDBJ whole genome shotgun (WGS) entry which is preliminary data.</text>
</comment>
<reference evidence="2" key="1">
    <citation type="submission" date="2023-06" db="EMBL/GenBank/DDBJ databases">
        <title>Survivors Of The Sea: Transcriptome response of Skeletonema marinoi to long-term dormancy.</title>
        <authorList>
            <person name="Pinder M.I.M."/>
            <person name="Kourtchenko O."/>
            <person name="Robertson E.K."/>
            <person name="Larsson T."/>
            <person name="Maumus F."/>
            <person name="Osuna-Cruz C.M."/>
            <person name="Vancaester E."/>
            <person name="Stenow R."/>
            <person name="Vandepoele K."/>
            <person name="Ploug H."/>
            <person name="Bruchert V."/>
            <person name="Godhe A."/>
            <person name="Topel M."/>
        </authorList>
    </citation>
    <scope>NUCLEOTIDE SEQUENCE</scope>
    <source>
        <strain evidence="2">R05AC</strain>
    </source>
</reference>
<feature type="compositionally biased region" description="Polar residues" evidence="1">
    <location>
        <begin position="1"/>
        <end position="19"/>
    </location>
</feature>
<feature type="compositionally biased region" description="Low complexity" evidence="1">
    <location>
        <begin position="95"/>
        <end position="105"/>
    </location>
</feature>
<evidence type="ECO:0000256" key="1">
    <source>
        <dbReference type="SAM" id="MobiDB-lite"/>
    </source>
</evidence>
<organism evidence="2 3">
    <name type="scientific">Skeletonema marinoi</name>
    <dbReference type="NCBI Taxonomy" id="267567"/>
    <lineage>
        <taxon>Eukaryota</taxon>
        <taxon>Sar</taxon>
        <taxon>Stramenopiles</taxon>
        <taxon>Ochrophyta</taxon>
        <taxon>Bacillariophyta</taxon>
        <taxon>Coscinodiscophyceae</taxon>
        <taxon>Thalassiosirophycidae</taxon>
        <taxon>Thalassiosirales</taxon>
        <taxon>Skeletonemataceae</taxon>
        <taxon>Skeletonema</taxon>
        <taxon>Skeletonema marinoi-dohrnii complex</taxon>
    </lineage>
</organism>
<feature type="region of interest" description="Disordered" evidence="1">
    <location>
        <begin position="36"/>
        <end position="57"/>
    </location>
</feature>
<dbReference type="InterPro" id="IPR053234">
    <property type="entry name" value="RPM1_Interactor"/>
</dbReference>
<protein>
    <submittedName>
        <fullName evidence="2">Uncharacterized protein</fullName>
    </submittedName>
</protein>
<name>A0AAD9DB48_9STRA</name>
<feature type="region of interest" description="Disordered" evidence="1">
    <location>
        <begin position="95"/>
        <end position="120"/>
    </location>
</feature>
<proteinExistence type="predicted"/>
<keyword evidence="3" id="KW-1185">Reference proteome</keyword>
<gene>
    <name evidence="2" type="ORF">QTG54_008263</name>
</gene>
<dbReference type="PANTHER" id="PTHR33443">
    <property type="entry name" value="ZGC:112980"/>
    <property type="match status" value="1"/>
</dbReference>
<dbReference type="EMBL" id="JATAAI010000014">
    <property type="protein sequence ID" value="KAK1741011.1"/>
    <property type="molecule type" value="Genomic_DNA"/>
</dbReference>
<evidence type="ECO:0000313" key="2">
    <source>
        <dbReference type="EMBL" id="KAK1741011.1"/>
    </source>
</evidence>
<dbReference type="Proteomes" id="UP001224775">
    <property type="component" value="Unassembled WGS sequence"/>
</dbReference>
<evidence type="ECO:0000313" key="3">
    <source>
        <dbReference type="Proteomes" id="UP001224775"/>
    </source>
</evidence>
<dbReference type="AlphaFoldDB" id="A0AAD9DB48"/>
<dbReference type="PANTHER" id="PTHR33443:SF30">
    <property type="entry name" value="SARCOSINE DEHYDROGENASE-2C PROTEIN"/>
    <property type="match status" value="1"/>
</dbReference>
<feature type="region of interest" description="Disordered" evidence="1">
    <location>
        <begin position="1"/>
        <end position="21"/>
    </location>
</feature>
<feature type="compositionally biased region" description="Low complexity" evidence="1">
    <location>
        <begin position="38"/>
        <end position="51"/>
    </location>
</feature>
<sequence>MDESSQTNARTSSQKQNELVSDELKILYRLAGYNDKQGSPAAAAEGSAPESITNNSNEIIEVTEDSFENDAPPELDDSDDDSAVEIVDAAAFREQQQQAAAAAAATTKNNSNGGEDSDEELQCVGTANETKLPHNRQDCLTFRYNNNNSSSTSNGTSCCAETTLENAKFCQLCYCYVCDKPASECTSWYLGERVRFMRMGMVVHPKTRSSPPPKQTTQKRILV</sequence>
<accession>A0AAD9DB48</accession>
<feature type="region of interest" description="Disordered" evidence="1">
    <location>
        <begin position="204"/>
        <end position="223"/>
    </location>
</feature>